<protein>
    <submittedName>
        <fullName evidence="3">Fermentation-respiration switch protein FrsA (DUF1100 family)</fullName>
    </submittedName>
</protein>
<dbReference type="InterPro" id="IPR050261">
    <property type="entry name" value="FrsA_esterase"/>
</dbReference>
<dbReference type="RefSeq" id="WP_308787180.1">
    <property type="nucleotide sequence ID" value="NZ_JAUSWB010000004.1"/>
</dbReference>
<comment type="caution">
    <text evidence="3">The sequence shown here is derived from an EMBL/GenBank/DDBJ whole genome shotgun (WGS) entry which is preliminary data.</text>
</comment>
<evidence type="ECO:0000256" key="1">
    <source>
        <dbReference type="ARBA" id="ARBA00022801"/>
    </source>
</evidence>
<keyword evidence="1" id="KW-0378">Hydrolase</keyword>
<dbReference type="Proteomes" id="UP001241988">
    <property type="component" value="Unassembled WGS sequence"/>
</dbReference>
<dbReference type="EMBL" id="JAUSWB010000004">
    <property type="protein sequence ID" value="MDQ0429048.1"/>
    <property type="molecule type" value="Genomic_DNA"/>
</dbReference>
<evidence type="ECO:0000313" key="3">
    <source>
        <dbReference type="EMBL" id="MDQ0429048.1"/>
    </source>
</evidence>
<dbReference type="SUPFAM" id="SSF53474">
    <property type="entry name" value="alpha/beta-Hydrolases"/>
    <property type="match status" value="1"/>
</dbReference>
<name>A0ABU0GUM1_9BACL</name>
<gene>
    <name evidence="3" type="ORF">QOZ98_001875</name>
</gene>
<evidence type="ECO:0000313" key="4">
    <source>
        <dbReference type="Proteomes" id="UP001241988"/>
    </source>
</evidence>
<sequence>MRVQRQMWGHIPLLHITPDQGVETALPTVVFFHGHMSAKEHNLHYAYQLAEKGLRVILPDALLHGERSEGSDEVQISLRFWEIVLTSIEELAILHKELHEQGLVAGEPGVGGTSMGGITTLGAMTVYPWIQAAAVMMGAGNYVELAQAQMAQYESRGFQLPISADERERMLSTLAIFDSGKNQPKFNGRPIYFWHGEQDVTVPFEPTYRLFKELKEQYKAMPENIVFAREREAGHAVSRKGMLEATEWLSKHLKTE</sequence>
<proteinExistence type="predicted"/>
<accession>A0ABU0GUM1</accession>
<keyword evidence="4" id="KW-1185">Reference proteome</keyword>
<dbReference type="Pfam" id="PF00326">
    <property type="entry name" value="Peptidase_S9"/>
    <property type="match status" value="1"/>
</dbReference>
<organism evidence="3 4">
    <name type="scientific">Planomicrobium stackebrandtii</name>
    <dbReference type="NCBI Taxonomy" id="253160"/>
    <lineage>
        <taxon>Bacteria</taxon>
        <taxon>Bacillati</taxon>
        <taxon>Bacillota</taxon>
        <taxon>Bacilli</taxon>
        <taxon>Bacillales</taxon>
        <taxon>Caryophanaceae</taxon>
        <taxon>Planomicrobium</taxon>
    </lineage>
</organism>
<reference evidence="3 4" key="1">
    <citation type="submission" date="2023-07" db="EMBL/GenBank/DDBJ databases">
        <title>Genomic Encyclopedia of Type Strains, Phase IV (KMG-IV): sequencing the most valuable type-strain genomes for metagenomic binning, comparative biology and taxonomic classification.</title>
        <authorList>
            <person name="Goeker M."/>
        </authorList>
    </citation>
    <scope>NUCLEOTIDE SEQUENCE [LARGE SCALE GENOMIC DNA]</scope>
    <source>
        <strain evidence="3 4">DSM 16419</strain>
    </source>
</reference>
<feature type="domain" description="Peptidase S9 prolyl oligopeptidase catalytic" evidence="2">
    <location>
        <begin position="96"/>
        <end position="254"/>
    </location>
</feature>
<dbReference type="InterPro" id="IPR001375">
    <property type="entry name" value="Peptidase_S9_cat"/>
</dbReference>
<evidence type="ECO:0000259" key="2">
    <source>
        <dbReference type="Pfam" id="PF00326"/>
    </source>
</evidence>
<dbReference type="Gene3D" id="3.40.50.1820">
    <property type="entry name" value="alpha/beta hydrolase"/>
    <property type="match status" value="1"/>
</dbReference>
<dbReference type="PANTHER" id="PTHR22946">
    <property type="entry name" value="DIENELACTONE HYDROLASE DOMAIN-CONTAINING PROTEIN-RELATED"/>
    <property type="match status" value="1"/>
</dbReference>
<dbReference type="InterPro" id="IPR029058">
    <property type="entry name" value="AB_hydrolase_fold"/>
</dbReference>
<dbReference type="PANTHER" id="PTHR22946:SF9">
    <property type="entry name" value="POLYKETIDE TRANSFERASE AF380"/>
    <property type="match status" value="1"/>
</dbReference>